<feature type="compositionally biased region" description="Low complexity" evidence="1">
    <location>
        <begin position="390"/>
        <end position="404"/>
    </location>
</feature>
<name>A0A6J0IT21_9PASS</name>
<feature type="compositionally biased region" description="Basic and acidic residues" evidence="1">
    <location>
        <begin position="321"/>
        <end position="330"/>
    </location>
</feature>
<feature type="compositionally biased region" description="Basic and acidic residues" evidence="1">
    <location>
        <begin position="340"/>
        <end position="357"/>
    </location>
</feature>
<evidence type="ECO:0000256" key="1">
    <source>
        <dbReference type="SAM" id="MobiDB-lite"/>
    </source>
</evidence>
<dbReference type="RefSeq" id="XP_017689813.1">
    <property type="nucleotide sequence ID" value="XM_017834324.1"/>
</dbReference>
<organism evidence="2 3">
    <name type="scientific">Lepidothrix coronata</name>
    <name type="common">blue-crowned manakin</name>
    <dbReference type="NCBI Taxonomy" id="321398"/>
    <lineage>
        <taxon>Eukaryota</taxon>
        <taxon>Metazoa</taxon>
        <taxon>Chordata</taxon>
        <taxon>Craniata</taxon>
        <taxon>Vertebrata</taxon>
        <taxon>Euteleostomi</taxon>
        <taxon>Archelosauria</taxon>
        <taxon>Archosauria</taxon>
        <taxon>Dinosauria</taxon>
        <taxon>Saurischia</taxon>
        <taxon>Theropoda</taxon>
        <taxon>Coelurosauria</taxon>
        <taxon>Aves</taxon>
        <taxon>Neognathae</taxon>
        <taxon>Neoaves</taxon>
        <taxon>Telluraves</taxon>
        <taxon>Australaves</taxon>
        <taxon>Passeriformes</taxon>
        <taxon>Pipridae</taxon>
        <taxon>Lepidothrix</taxon>
    </lineage>
</organism>
<protein>
    <submittedName>
        <fullName evidence="3">Translation initiation factor IF-2-like</fullName>
    </submittedName>
</protein>
<feature type="compositionally biased region" description="Gly residues" evidence="1">
    <location>
        <begin position="379"/>
        <end position="389"/>
    </location>
</feature>
<feature type="region of interest" description="Disordered" evidence="1">
    <location>
        <begin position="168"/>
        <end position="211"/>
    </location>
</feature>
<evidence type="ECO:0000313" key="2">
    <source>
        <dbReference type="Proteomes" id="UP000504624"/>
    </source>
</evidence>
<gene>
    <name evidence="3" type="primary">LOC108506886</name>
</gene>
<keyword evidence="2" id="KW-1185">Reference proteome</keyword>
<accession>A0A6J0IT21</accession>
<dbReference type="GeneID" id="108506886"/>
<dbReference type="AlphaFoldDB" id="A0A6J0IT21"/>
<proteinExistence type="predicted"/>
<evidence type="ECO:0000313" key="3">
    <source>
        <dbReference type="RefSeq" id="XP_017689813.1"/>
    </source>
</evidence>
<dbReference type="Proteomes" id="UP000504624">
    <property type="component" value="Unplaced"/>
</dbReference>
<reference evidence="3" key="1">
    <citation type="submission" date="2025-08" db="UniProtKB">
        <authorList>
            <consortium name="RefSeq"/>
        </authorList>
    </citation>
    <scope>IDENTIFICATION</scope>
</reference>
<feature type="compositionally biased region" description="Low complexity" evidence="1">
    <location>
        <begin position="11"/>
        <end position="27"/>
    </location>
</feature>
<feature type="region of interest" description="Disordered" evidence="1">
    <location>
        <begin position="230"/>
        <end position="419"/>
    </location>
</feature>
<sequence length="419" mass="42985">MGERGERRGGPRLAGRGAAANGSAGPRIWPAWPPTAAAALGAKEEKAEALQCQPSAPKLWLLLSPDHEPLEPDEDRACQGASAGILEFLQTPNTPPILSVFLFPHLLGWAHSPSHIYSAYGCPAAKRTVTLSSLISITPATLLRQGVAAAPSQGAGWELGDHTQALVAHSQESGGKTKAQITQQRQNKAGSITRERRGGGGSISASDENERAQAARVLLPPSLCPADIPASRLNRVGSDSRRNRAPRTALGAPWRPFLLPAEVRGGGAAGPGPRSAEQRQHGHWIPCTRAGPRACPASSETWPGPTPRPPPGSGLGSCLGGEERPGERAEAPGGCSGLGRPDRGAGRRRQGEARPDRSGQGTDRPQAGVRGRRRRAAGAGTGGGGGGRGPARPGEAVAAVAGGAEQPQDGAGAAAAIRQ</sequence>
<feature type="compositionally biased region" description="Polar residues" evidence="1">
    <location>
        <begin position="170"/>
        <end position="190"/>
    </location>
</feature>
<feature type="region of interest" description="Disordered" evidence="1">
    <location>
        <begin position="1"/>
        <end position="30"/>
    </location>
</feature>